<keyword evidence="1 2" id="KW-0728">SH3 domain</keyword>
<evidence type="ECO:0000259" key="4">
    <source>
        <dbReference type="PROSITE" id="PS50002"/>
    </source>
</evidence>
<organism evidence="5 6">
    <name type="scientific">Parascaris univalens</name>
    <name type="common">Nematode worm</name>
    <dbReference type="NCBI Taxonomy" id="6257"/>
    <lineage>
        <taxon>Eukaryota</taxon>
        <taxon>Metazoa</taxon>
        <taxon>Ecdysozoa</taxon>
        <taxon>Nematoda</taxon>
        <taxon>Chromadorea</taxon>
        <taxon>Rhabditida</taxon>
        <taxon>Spirurina</taxon>
        <taxon>Ascaridomorpha</taxon>
        <taxon>Ascaridoidea</taxon>
        <taxon>Ascarididae</taxon>
        <taxon>Parascaris</taxon>
    </lineage>
</organism>
<dbReference type="InterPro" id="IPR036028">
    <property type="entry name" value="SH3-like_dom_sf"/>
</dbReference>
<dbReference type="CDD" id="cd11802">
    <property type="entry name" value="SH3_Endophilin_B"/>
    <property type="match status" value="1"/>
</dbReference>
<dbReference type="WBParaSite" id="PgB09_g014_t01">
    <property type="protein sequence ID" value="PgB09_g014_t01"/>
    <property type="gene ID" value="PgB09_g014"/>
</dbReference>
<name>A0A914ZM85_PARUN</name>
<feature type="domain" description="SH3" evidence="4">
    <location>
        <begin position="45"/>
        <end position="104"/>
    </location>
</feature>
<dbReference type="SUPFAM" id="SSF50044">
    <property type="entry name" value="SH3-domain"/>
    <property type="match status" value="1"/>
</dbReference>
<feature type="compositionally biased region" description="Polar residues" evidence="3">
    <location>
        <begin position="1"/>
        <end position="14"/>
    </location>
</feature>
<dbReference type="Pfam" id="PF07653">
    <property type="entry name" value="SH3_2"/>
    <property type="match status" value="1"/>
</dbReference>
<dbReference type="PROSITE" id="PS50002">
    <property type="entry name" value="SH3"/>
    <property type="match status" value="1"/>
</dbReference>
<evidence type="ECO:0000256" key="3">
    <source>
        <dbReference type="SAM" id="MobiDB-lite"/>
    </source>
</evidence>
<reference evidence="6" key="1">
    <citation type="submission" date="2022-11" db="UniProtKB">
        <authorList>
            <consortium name="WormBaseParasite"/>
        </authorList>
    </citation>
    <scope>IDENTIFICATION</scope>
</reference>
<evidence type="ECO:0000313" key="6">
    <source>
        <dbReference type="WBParaSite" id="PgB09_g014_t01"/>
    </source>
</evidence>
<dbReference type="Gene3D" id="2.30.30.40">
    <property type="entry name" value="SH3 Domains"/>
    <property type="match status" value="1"/>
</dbReference>
<accession>A0A914ZM85</accession>
<protein>
    <submittedName>
        <fullName evidence="6">SH3 domain-containing protein</fullName>
    </submittedName>
</protein>
<evidence type="ECO:0000256" key="1">
    <source>
        <dbReference type="ARBA" id="ARBA00022443"/>
    </source>
</evidence>
<evidence type="ECO:0000256" key="2">
    <source>
        <dbReference type="PROSITE-ProRule" id="PRU00192"/>
    </source>
</evidence>
<dbReference type="SMART" id="SM00326">
    <property type="entry name" value="SH3"/>
    <property type="match status" value="1"/>
</dbReference>
<keyword evidence="5" id="KW-1185">Reference proteome</keyword>
<dbReference type="AlphaFoldDB" id="A0A914ZM85"/>
<proteinExistence type="predicted"/>
<evidence type="ECO:0000313" key="5">
    <source>
        <dbReference type="Proteomes" id="UP000887569"/>
    </source>
</evidence>
<feature type="region of interest" description="Disordered" evidence="3">
    <location>
        <begin position="1"/>
        <end position="29"/>
    </location>
</feature>
<sequence>MSFRGSSVTLVRNMNESKRRSSSVTSDSRTQYINGTKTAYAIDDMGTKQARLLFDYEAQTPQELSATKNEIIIVYRLPGMDPDFVMAEKSGKRGRIPFSYLEII</sequence>
<dbReference type="InterPro" id="IPR001452">
    <property type="entry name" value="SH3_domain"/>
</dbReference>
<dbReference type="Proteomes" id="UP000887569">
    <property type="component" value="Unplaced"/>
</dbReference>